<name>A0A6S6TPM5_9BACT</name>
<protein>
    <recommendedName>
        <fullName evidence="3">LysM domain-containing protein</fullName>
    </recommendedName>
</protein>
<feature type="chain" id="PRO_5027887564" description="LysM domain-containing protein" evidence="1">
    <location>
        <begin position="22"/>
        <end position="91"/>
    </location>
</feature>
<keyword evidence="1" id="KW-0732">Signal</keyword>
<gene>
    <name evidence="2" type="ORF">HELGO_WM4721</name>
</gene>
<evidence type="ECO:0000256" key="1">
    <source>
        <dbReference type="SAM" id="SignalP"/>
    </source>
</evidence>
<proteinExistence type="predicted"/>
<reference evidence="2" key="1">
    <citation type="submission" date="2020-01" db="EMBL/GenBank/DDBJ databases">
        <authorList>
            <person name="Meier V. D."/>
            <person name="Meier V D."/>
        </authorList>
    </citation>
    <scope>NUCLEOTIDE SEQUENCE</scope>
    <source>
        <strain evidence="2">HLG_WM_MAG_05</strain>
    </source>
</reference>
<accession>A0A6S6TPM5</accession>
<dbReference type="EMBL" id="CACVAU010000050">
    <property type="protein sequence ID" value="CAA6816946.1"/>
    <property type="molecule type" value="Genomic_DNA"/>
</dbReference>
<feature type="signal peptide" evidence="1">
    <location>
        <begin position="1"/>
        <end position="21"/>
    </location>
</feature>
<organism evidence="2">
    <name type="scientific">uncultured Sulfurovum sp</name>
    <dbReference type="NCBI Taxonomy" id="269237"/>
    <lineage>
        <taxon>Bacteria</taxon>
        <taxon>Pseudomonadati</taxon>
        <taxon>Campylobacterota</taxon>
        <taxon>Epsilonproteobacteria</taxon>
        <taxon>Campylobacterales</taxon>
        <taxon>Sulfurovaceae</taxon>
        <taxon>Sulfurovum</taxon>
        <taxon>environmental samples</taxon>
    </lineage>
</organism>
<evidence type="ECO:0008006" key="3">
    <source>
        <dbReference type="Google" id="ProtNLM"/>
    </source>
</evidence>
<sequence>MKNKLTKILMLLAFLTTTALAGIWINITISTNDVTLEDLASSYYADASETEVIYNANRDVIGQNRQLRKGMKLQIPVTDKFREQPEHLGWR</sequence>
<evidence type="ECO:0000313" key="2">
    <source>
        <dbReference type="EMBL" id="CAA6816946.1"/>
    </source>
</evidence>
<dbReference type="AlphaFoldDB" id="A0A6S6TPM5"/>